<dbReference type="PANTHER" id="PTHR16305:SF35">
    <property type="entry name" value="TRANSCRIPTIONAL ACTIVATOR DOMAIN"/>
    <property type="match status" value="1"/>
</dbReference>
<dbReference type="AlphaFoldDB" id="C9W354"/>
<sequence>MVDLMTAIVAADEIDAALRRSDYEAVMGKGLARMVEVRHLRTNAASSAVPRALHPRRVAVRTRRAVRGRQQERQRLAAVLDVTAATGRGAVVAVTGRAGIGKTTVLSELRAVAADKGFTVVGVGSDEDLRPEAFAALLVGGRPAVAGCEGAFGAMLDGHLARGPVLVTVDGLQWCHAVAARTLDALAAQAALRPLVCVVAERPEMDRPYLDQWRGHLRQRPDAVRVELPRMAGPEVAALVEDVLGVPPDASLTMLVDCAGGIPATVVELLGVVADEGVKECQADFARITRLLGGERHEPLLNGGAALPHRFSQVLHRSLDCLSEETRRVLDVASVLGRTFLPDDLATLLGQPLAALLPAFREAFTSEVLESAEQSMRFRNTLLWQALLQNIPDAVRGALHRQAAAMIIARGGSRVDSACHVARGAFHGDEAAILLLRDAAEEALRPAPRTAAELALRGLELLPPGHAACLPLTEIAVEACARSGPISRAVRLAEDALTGPLPETAKTALRYWLSTALTLEGRHRDAGRVAESVLSNPAAPAELRHNLTVNQVLVSVLRRDQPPPERRGVGESDFPVLAAMRSWREGRLTEALTLCRKAVADDHGGPVISWICHPLIGLAEVLTCLEHHDEALAVIDETAEHVDRALAAVPHILRARVELAVGRTSNATAEALAGLRIAHDTGTHLYLHEALYVLTTATLRTGVGRPRGEDPLVAWARAETSAVRSLPLAWAEARLAEAHGDPAPARALLREVALGEQQRRELFASAAGAAAWTVRTALAEDRGDWAAAAVTTAERLAAANPEVRTMAAAAAHARGLLERDSAALAAASAFPGPWERASAAEDLGRVLLDADRESAVRHLEQSAALYQEILADPDATRVRSVLRAAGVVRRHWRQRGSGESADTLTDTERKVADLVASGLTNQQVARRMFISHHTVAFHLRKVFRKLEVTSRVELARRFQPSR</sequence>
<keyword evidence="2" id="KW-0067">ATP-binding</keyword>
<proteinExistence type="predicted"/>
<dbReference type="InterPro" id="IPR000792">
    <property type="entry name" value="Tscrpt_reg_LuxR_C"/>
</dbReference>
<dbReference type="InterPro" id="IPR027417">
    <property type="entry name" value="P-loop_NTPase"/>
</dbReference>
<dbReference type="InterPro" id="IPR011990">
    <property type="entry name" value="TPR-like_helical_dom_sf"/>
</dbReference>
<dbReference type="Pfam" id="PF00196">
    <property type="entry name" value="GerE"/>
    <property type="match status" value="1"/>
</dbReference>
<protein>
    <submittedName>
        <fullName evidence="4">ATP-dependent transcriptional regulator</fullName>
    </submittedName>
</protein>
<dbReference type="GO" id="GO:0006355">
    <property type="term" value="P:regulation of DNA-templated transcription"/>
    <property type="evidence" value="ECO:0007669"/>
    <property type="project" value="InterPro"/>
</dbReference>
<dbReference type="Gene3D" id="1.10.10.10">
    <property type="entry name" value="Winged helix-like DNA-binding domain superfamily/Winged helix DNA-binding domain"/>
    <property type="match status" value="1"/>
</dbReference>
<gene>
    <name evidence="4" type="primary">nokE</name>
</gene>
<dbReference type="InterPro" id="IPR016032">
    <property type="entry name" value="Sig_transdc_resp-reg_C-effctor"/>
</dbReference>
<evidence type="ECO:0000256" key="1">
    <source>
        <dbReference type="ARBA" id="ARBA00022741"/>
    </source>
</evidence>
<dbReference type="GO" id="GO:0003677">
    <property type="term" value="F:DNA binding"/>
    <property type="evidence" value="ECO:0007669"/>
    <property type="project" value="InterPro"/>
</dbReference>
<dbReference type="CDD" id="cd06170">
    <property type="entry name" value="LuxR_C_like"/>
    <property type="match status" value="1"/>
</dbReference>
<evidence type="ECO:0000256" key="2">
    <source>
        <dbReference type="ARBA" id="ARBA00022840"/>
    </source>
</evidence>
<evidence type="ECO:0000259" key="3">
    <source>
        <dbReference type="PROSITE" id="PS50043"/>
    </source>
</evidence>
<reference evidence="4" key="1">
    <citation type="submission" date="2008-08" db="EMBL/GenBank/DDBJ databases">
        <authorList>
            <person name="Chiu H.-T."/>
        </authorList>
    </citation>
    <scope>NUCLEOTIDE SEQUENCE</scope>
    <source>
        <strain evidence="4">NRRL15532</strain>
    </source>
</reference>
<dbReference type="SUPFAM" id="SSF52540">
    <property type="entry name" value="P-loop containing nucleoside triphosphate hydrolases"/>
    <property type="match status" value="1"/>
</dbReference>
<dbReference type="PROSITE" id="PS50043">
    <property type="entry name" value="HTH_LUXR_2"/>
    <property type="match status" value="1"/>
</dbReference>
<organism evidence="4">
    <name type="scientific">Nonomuraea longicatena</name>
    <dbReference type="NCBI Taxonomy" id="83682"/>
    <lineage>
        <taxon>Bacteria</taxon>
        <taxon>Bacillati</taxon>
        <taxon>Actinomycetota</taxon>
        <taxon>Actinomycetes</taxon>
        <taxon>Streptosporangiales</taxon>
        <taxon>Streptosporangiaceae</taxon>
        <taxon>Nonomuraea</taxon>
    </lineage>
</organism>
<dbReference type="GO" id="GO:0004016">
    <property type="term" value="F:adenylate cyclase activity"/>
    <property type="evidence" value="ECO:0007669"/>
    <property type="project" value="TreeGrafter"/>
</dbReference>
<dbReference type="EMBL" id="FJ031030">
    <property type="protein sequence ID" value="ACN29723.1"/>
    <property type="molecule type" value="Genomic_DNA"/>
</dbReference>
<name>C9W354_9ACTN</name>
<dbReference type="InterPro" id="IPR036388">
    <property type="entry name" value="WH-like_DNA-bd_sf"/>
</dbReference>
<dbReference type="GO" id="GO:0005524">
    <property type="term" value="F:ATP binding"/>
    <property type="evidence" value="ECO:0007669"/>
    <property type="project" value="UniProtKB-KW"/>
</dbReference>
<dbReference type="SUPFAM" id="SSF48452">
    <property type="entry name" value="TPR-like"/>
    <property type="match status" value="1"/>
</dbReference>
<evidence type="ECO:0000313" key="4">
    <source>
        <dbReference type="EMBL" id="ACN29723.1"/>
    </source>
</evidence>
<reference evidence="4" key="2">
    <citation type="journal article" date="2009" name="Mol. Biosyst.">
        <title>Molecular cloning, sequence analysis and functional characterization of the gene cluster for biosynthesis of K-252a and its analogs.</title>
        <authorList>
            <person name="Chiu H.T."/>
            <person name="Chen Y.L."/>
            <person name="Chen C.Y."/>
            <person name="Jin C."/>
            <person name="Lee M.N."/>
            <person name="Lin Y.C."/>
        </authorList>
    </citation>
    <scope>NUCLEOTIDE SEQUENCE</scope>
    <source>
        <strain evidence="4">NRRL15532</strain>
    </source>
</reference>
<dbReference type="SMART" id="SM00421">
    <property type="entry name" value="HTH_LUXR"/>
    <property type="match status" value="1"/>
</dbReference>
<dbReference type="SUPFAM" id="SSF46894">
    <property type="entry name" value="C-terminal effector domain of the bipartite response regulators"/>
    <property type="match status" value="1"/>
</dbReference>
<accession>C9W354</accession>
<dbReference type="PANTHER" id="PTHR16305">
    <property type="entry name" value="TESTICULAR SOLUBLE ADENYLYL CYCLASE"/>
    <property type="match status" value="1"/>
</dbReference>
<feature type="domain" description="HTH luxR-type" evidence="3">
    <location>
        <begin position="897"/>
        <end position="962"/>
    </location>
</feature>
<keyword evidence="1" id="KW-0547">Nucleotide-binding</keyword>
<dbReference type="GO" id="GO:0005737">
    <property type="term" value="C:cytoplasm"/>
    <property type="evidence" value="ECO:0007669"/>
    <property type="project" value="TreeGrafter"/>
</dbReference>
<dbReference type="PRINTS" id="PR00038">
    <property type="entry name" value="HTHLUXR"/>
</dbReference>